<protein>
    <submittedName>
        <fullName evidence="1">Uncharacterized protein</fullName>
    </submittedName>
</protein>
<name>A0ABM7NZ29_9BACT</name>
<gene>
    <name evidence="1" type="ORF">prwr041_16090</name>
</gene>
<reference evidence="1 2" key="1">
    <citation type="journal article" date="2022" name="Int. J. Syst. Evol. Microbiol.">
        <title>Prevotella herbatica sp. nov., a plant polysaccharide-decomposing anaerobic bacterium isolated from a methanogenic reactor.</title>
        <authorList>
            <person name="Uek A."/>
            <person name="Tonouchi A."/>
            <person name="Kaku N."/>
            <person name="Ueki K."/>
        </authorList>
    </citation>
    <scope>NUCLEOTIDE SEQUENCE [LARGE SCALE GENOMIC DNA]</scope>
    <source>
        <strain evidence="1 2">WR041</strain>
    </source>
</reference>
<evidence type="ECO:0000313" key="1">
    <source>
        <dbReference type="EMBL" id="BCS85716.1"/>
    </source>
</evidence>
<sequence>MKKISLLFLLIILSINVNAQVDLGLILEMQQYQMTMSLLNSIQKQAQQQEQEAENNPVTIVRVFPEANDRFSLVVITSKKARNVEIIRSEDDENWYKINVSSVLAGAGSMSYIFTTTSVLPGDRVTVRDVNNQKLMYTFTVPNKETAEYQNYINEQRQANRNFLSFMNSMNSGNTQTSTYSSTTSGAVCSLCHGTGFIDDEVPTYGQTGTKWCPGCNANVPLSHCHGCKVCPSCRGKGHY</sequence>
<proteinExistence type="predicted"/>
<keyword evidence="2" id="KW-1185">Reference proteome</keyword>
<dbReference type="Proteomes" id="UP001319045">
    <property type="component" value="Chromosome"/>
</dbReference>
<accession>A0ABM7NZ29</accession>
<organism evidence="1 2">
    <name type="scientific">Prevotella herbatica</name>
    <dbReference type="NCBI Taxonomy" id="2801997"/>
    <lineage>
        <taxon>Bacteria</taxon>
        <taxon>Pseudomonadati</taxon>
        <taxon>Bacteroidota</taxon>
        <taxon>Bacteroidia</taxon>
        <taxon>Bacteroidales</taxon>
        <taxon>Prevotellaceae</taxon>
        <taxon>Prevotella</taxon>
    </lineage>
</organism>
<dbReference type="EMBL" id="AP024484">
    <property type="protein sequence ID" value="BCS85716.1"/>
    <property type="molecule type" value="Genomic_DNA"/>
</dbReference>
<evidence type="ECO:0000313" key="2">
    <source>
        <dbReference type="Proteomes" id="UP001319045"/>
    </source>
</evidence>
<dbReference type="RefSeq" id="WP_207153347.1">
    <property type="nucleotide sequence ID" value="NZ_AP024484.1"/>
</dbReference>